<accession>A0AAV5UT87</accession>
<feature type="non-terminal residue" evidence="2">
    <location>
        <position position="1"/>
    </location>
</feature>
<reference evidence="2" key="1">
    <citation type="submission" date="2023-10" db="EMBL/GenBank/DDBJ databases">
        <title>Genome assembly of Pristionchus species.</title>
        <authorList>
            <person name="Yoshida K."/>
            <person name="Sommer R.J."/>
        </authorList>
    </citation>
    <scope>NUCLEOTIDE SEQUENCE</scope>
    <source>
        <strain evidence="2">RS5133</strain>
    </source>
</reference>
<gene>
    <name evidence="2" type="ORF">PFISCL1PPCAC_759</name>
</gene>
<name>A0AAV5UT87_9BILA</name>
<proteinExistence type="predicted"/>
<keyword evidence="1" id="KW-0812">Transmembrane</keyword>
<evidence type="ECO:0000313" key="3">
    <source>
        <dbReference type="Proteomes" id="UP001432322"/>
    </source>
</evidence>
<evidence type="ECO:0000256" key="1">
    <source>
        <dbReference type="SAM" id="Phobius"/>
    </source>
</evidence>
<feature type="transmembrane region" description="Helical" evidence="1">
    <location>
        <begin position="42"/>
        <end position="65"/>
    </location>
</feature>
<dbReference type="EMBL" id="BTSY01000001">
    <property type="protein sequence ID" value="GMT09462.1"/>
    <property type="molecule type" value="Genomic_DNA"/>
</dbReference>
<evidence type="ECO:0000313" key="2">
    <source>
        <dbReference type="EMBL" id="GMT09462.1"/>
    </source>
</evidence>
<organism evidence="2 3">
    <name type="scientific">Pristionchus fissidentatus</name>
    <dbReference type="NCBI Taxonomy" id="1538716"/>
    <lineage>
        <taxon>Eukaryota</taxon>
        <taxon>Metazoa</taxon>
        <taxon>Ecdysozoa</taxon>
        <taxon>Nematoda</taxon>
        <taxon>Chromadorea</taxon>
        <taxon>Rhabditida</taxon>
        <taxon>Rhabditina</taxon>
        <taxon>Diplogasteromorpha</taxon>
        <taxon>Diplogasteroidea</taxon>
        <taxon>Neodiplogasteridae</taxon>
        <taxon>Pristionchus</taxon>
    </lineage>
</organism>
<keyword evidence="1" id="KW-1133">Transmembrane helix</keyword>
<feature type="non-terminal residue" evidence="2">
    <location>
        <position position="80"/>
    </location>
</feature>
<comment type="caution">
    <text evidence="2">The sequence shown here is derived from an EMBL/GenBank/DDBJ whole genome shotgun (WGS) entry which is preliminary data.</text>
</comment>
<dbReference type="AlphaFoldDB" id="A0AAV5UT87"/>
<dbReference type="Proteomes" id="UP001432322">
    <property type="component" value="Unassembled WGS sequence"/>
</dbReference>
<keyword evidence="1" id="KW-0472">Membrane</keyword>
<sequence length="80" mass="8641">PPLPGLLPLTRLVDAVTLFRVGVAFPFLFLETATICTPFCCPLMLLAVIVNSLFLSVLFESFFVVDSSSMSCAMAVLVRA</sequence>
<keyword evidence="3" id="KW-1185">Reference proteome</keyword>
<protein>
    <submittedName>
        <fullName evidence="2">Uncharacterized protein</fullName>
    </submittedName>
</protein>